<feature type="compositionally biased region" description="Acidic residues" evidence="1">
    <location>
        <begin position="253"/>
        <end position="281"/>
    </location>
</feature>
<dbReference type="AlphaFoldDB" id="A0AAN7DQP7"/>
<dbReference type="Gene3D" id="2.40.70.10">
    <property type="entry name" value="Acid Proteases"/>
    <property type="match status" value="1"/>
</dbReference>
<evidence type="ECO:0000256" key="1">
    <source>
        <dbReference type="SAM" id="MobiDB-lite"/>
    </source>
</evidence>
<dbReference type="RefSeq" id="XP_064687400.1">
    <property type="nucleotide sequence ID" value="XM_064825886.1"/>
</dbReference>
<dbReference type="Pfam" id="PF13975">
    <property type="entry name" value="gag-asp_proteas"/>
    <property type="match status" value="1"/>
</dbReference>
<dbReference type="EMBL" id="JASEJX010000009">
    <property type="protein sequence ID" value="KAK4520734.1"/>
    <property type="molecule type" value="Genomic_DNA"/>
</dbReference>
<dbReference type="InterPro" id="IPR021109">
    <property type="entry name" value="Peptidase_aspartic_dom_sf"/>
</dbReference>
<feature type="region of interest" description="Disordered" evidence="1">
    <location>
        <begin position="242"/>
        <end position="281"/>
    </location>
</feature>
<reference evidence="2 3" key="1">
    <citation type="submission" date="2022-11" db="EMBL/GenBank/DDBJ databases">
        <title>Mucor velutinosus strain NIH1002 WGS.</title>
        <authorList>
            <person name="Subramanian P."/>
            <person name="Mullikin J.C."/>
            <person name="Segre J.A."/>
            <person name="Zelazny A.M."/>
        </authorList>
    </citation>
    <scope>NUCLEOTIDE SEQUENCE [LARGE SCALE GENOMIC DNA]</scope>
    <source>
        <strain evidence="2 3">NIH1002</strain>
    </source>
</reference>
<feature type="compositionally biased region" description="Polar residues" evidence="1">
    <location>
        <begin position="242"/>
        <end position="252"/>
    </location>
</feature>
<dbReference type="CDD" id="cd00303">
    <property type="entry name" value="retropepsin_like"/>
    <property type="match status" value="1"/>
</dbReference>
<gene>
    <name evidence="2" type="primary">TIM13</name>
    <name evidence="2" type="ORF">ATC70_006613</name>
</gene>
<evidence type="ECO:0000313" key="2">
    <source>
        <dbReference type="EMBL" id="KAK4520734.1"/>
    </source>
</evidence>
<keyword evidence="3" id="KW-1185">Reference proteome</keyword>
<sequence length="301" mass="33140">MNIKPSISQPDLLVQPFAPTLNQSSLPKILERKADINVKDLLTVAPGVKRALFKAIKASSISKNDSNITLNYFEDDDVDTTAIYTDFYVKNMRVRSMLDTGSAKTCMSKDIADNLQLVIDAPSTSVFTLGNGTKQASLGIVYDVPLNLGGSITIPGSIAVLPVCPANLIIGNNWMKRAKAKLNLEEKVNRVEYKAVKAKCPFTYTKTLQNRHVTSTNMKYAIEGNTQNNIILPVVRDSNNGLASDDGYTSSENDSDVETEEPEDDINEDLEPESSDSDGDMFVEFEALQTKIHGKKRIKKQ</sequence>
<evidence type="ECO:0000313" key="3">
    <source>
        <dbReference type="Proteomes" id="UP001304243"/>
    </source>
</evidence>
<comment type="caution">
    <text evidence="2">The sequence shown here is derived from an EMBL/GenBank/DDBJ whole genome shotgun (WGS) entry which is preliminary data.</text>
</comment>
<dbReference type="Proteomes" id="UP001304243">
    <property type="component" value="Unassembled WGS sequence"/>
</dbReference>
<accession>A0AAN7DQP7</accession>
<protein>
    <submittedName>
        <fullName evidence="2">Protein translocase subunit</fullName>
    </submittedName>
</protein>
<proteinExistence type="predicted"/>
<dbReference type="GeneID" id="89950299"/>
<organism evidence="2 3">
    <name type="scientific">Mucor velutinosus</name>
    <dbReference type="NCBI Taxonomy" id="708070"/>
    <lineage>
        <taxon>Eukaryota</taxon>
        <taxon>Fungi</taxon>
        <taxon>Fungi incertae sedis</taxon>
        <taxon>Mucoromycota</taxon>
        <taxon>Mucoromycotina</taxon>
        <taxon>Mucoromycetes</taxon>
        <taxon>Mucorales</taxon>
        <taxon>Mucorineae</taxon>
        <taxon>Mucoraceae</taxon>
        <taxon>Mucor</taxon>
    </lineage>
</organism>
<dbReference type="SUPFAM" id="SSF50630">
    <property type="entry name" value="Acid proteases"/>
    <property type="match status" value="1"/>
</dbReference>
<name>A0AAN7DQP7_9FUNG</name>